<protein>
    <submittedName>
        <fullName evidence="2">Uncharacterized protein</fullName>
    </submittedName>
</protein>
<reference evidence="2 3" key="1">
    <citation type="journal article" date="2018" name="Sci. Rep.">
        <title>Comparative analysis of the Pocillopora damicornis genome highlights role of immune system in coral evolution.</title>
        <authorList>
            <person name="Cunning R."/>
            <person name="Bay R.A."/>
            <person name="Gillette P."/>
            <person name="Baker A.C."/>
            <person name="Traylor-Knowles N."/>
        </authorList>
    </citation>
    <scope>NUCLEOTIDE SEQUENCE [LARGE SCALE GENOMIC DNA]</scope>
    <source>
        <strain evidence="2">RSMAS</strain>
        <tissue evidence="2">Whole animal</tissue>
    </source>
</reference>
<organism evidence="2 3">
    <name type="scientific">Pocillopora damicornis</name>
    <name type="common">Cauliflower coral</name>
    <name type="synonym">Millepora damicornis</name>
    <dbReference type="NCBI Taxonomy" id="46731"/>
    <lineage>
        <taxon>Eukaryota</taxon>
        <taxon>Metazoa</taxon>
        <taxon>Cnidaria</taxon>
        <taxon>Anthozoa</taxon>
        <taxon>Hexacorallia</taxon>
        <taxon>Scleractinia</taxon>
        <taxon>Astrocoeniina</taxon>
        <taxon>Pocilloporidae</taxon>
        <taxon>Pocillopora</taxon>
    </lineage>
</organism>
<dbReference type="EMBL" id="RCHS01003480">
    <property type="protein sequence ID" value="RMX41525.1"/>
    <property type="molecule type" value="Genomic_DNA"/>
</dbReference>
<evidence type="ECO:0000313" key="2">
    <source>
        <dbReference type="EMBL" id="RMX41525.1"/>
    </source>
</evidence>
<name>A0A3M6TJG5_POCDA</name>
<feature type="compositionally biased region" description="Polar residues" evidence="1">
    <location>
        <begin position="179"/>
        <end position="194"/>
    </location>
</feature>
<gene>
    <name evidence="2" type="ORF">pdam_00013089</name>
</gene>
<dbReference type="AlphaFoldDB" id="A0A3M6TJG5"/>
<sequence>MAVNAGILKAVVSFYRIDSETAFERHVSRIPIKCKRRMDAEKAPYFIPWLMELSSKYGLGDFDVKLYPMAPKSGGTSNNFALTTNEQWKRELPTILAGTGSELNNRNSPYTIIDRVHIDEIITDASGLRSYKFPQEEADRIERLLKGGDNSDIASDDELVENEEVSDEESTDEPPTRAFVSTRSGNSATRLQLF</sequence>
<evidence type="ECO:0000313" key="3">
    <source>
        <dbReference type="Proteomes" id="UP000275408"/>
    </source>
</evidence>
<proteinExistence type="predicted"/>
<accession>A0A3M6TJG5</accession>
<evidence type="ECO:0000256" key="1">
    <source>
        <dbReference type="SAM" id="MobiDB-lite"/>
    </source>
</evidence>
<comment type="caution">
    <text evidence="2">The sequence shown here is derived from an EMBL/GenBank/DDBJ whole genome shotgun (WGS) entry which is preliminary data.</text>
</comment>
<feature type="region of interest" description="Disordered" evidence="1">
    <location>
        <begin position="145"/>
        <end position="194"/>
    </location>
</feature>
<feature type="compositionally biased region" description="Acidic residues" evidence="1">
    <location>
        <begin position="154"/>
        <end position="172"/>
    </location>
</feature>
<keyword evidence="3" id="KW-1185">Reference proteome</keyword>
<dbReference type="Proteomes" id="UP000275408">
    <property type="component" value="Unassembled WGS sequence"/>
</dbReference>